<dbReference type="KEGG" id="svp:Pan189_34750"/>
<evidence type="ECO:0000256" key="2">
    <source>
        <dbReference type="ARBA" id="ARBA00022737"/>
    </source>
</evidence>
<dbReference type="PROSITE" id="PS50294">
    <property type="entry name" value="WD_REPEATS_REGION"/>
    <property type="match status" value="1"/>
</dbReference>
<dbReference type="InterPro" id="IPR001680">
    <property type="entry name" value="WD40_rpt"/>
</dbReference>
<organism evidence="4 5">
    <name type="scientific">Stratiformator vulcanicus</name>
    <dbReference type="NCBI Taxonomy" id="2527980"/>
    <lineage>
        <taxon>Bacteria</taxon>
        <taxon>Pseudomonadati</taxon>
        <taxon>Planctomycetota</taxon>
        <taxon>Planctomycetia</taxon>
        <taxon>Planctomycetales</taxon>
        <taxon>Planctomycetaceae</taxon>
        <taxon>Stratiformator</taxon>
    </lineage>
</organism>
<keyword evidence="2" id="KW-0677">Repeat</keyword>
<name>A0A517R5G5_9PLAN</name>
<dbReference type="PANTHER" id="PTHR44019">
    <property type="entry name" value="WD REPEAT-CONTAINING PROTEIN 55"/>
    <property type="match status" value="1"/>
</dbReference>
<dbReference type="InterPro" id="IPR015943">
    <property type="entry name" value="WD40/YVTN_repeat-like_dom_sf"/>
</dbReference>
<evidence type="ECO:0000313" key="4">
    <source>
        <dbReference type="EMBL" id="QDT39073.1"/>
    </source>
</evidence>
<feature type="repeat" description="WD" evidence="3">
    <location>
        <begin position="327"/>
        <end position="367"/>
    </location>
</feature>
<evidence type="ECO:0000313" key="5">
    <source>
        <dbReference type="Proteomes" id="UP000317318"/>
    </source>
</evidence>
<keyword evidence="5" id="KW-1185">Reference proteome</keyword>
<evidence type="ECO:0000256" key="1">
    <source>
        <dbReference type="ARBA" id="ARBA00022574"/>
    </source>
</evidence>
<dbReference type="Gene3D" id="2.130.10.10">
    <property type="entry name" value="YVTN repeat-like/Quinoprotein amine dehydrogenase"/>
    <property type="match status" value="2"/>
</dbReference>
<feature type="repeat" description="WD" evidence="3">
    <location>
        <begin position="291"/>
        <end position="316"/>
    </location>
</feature>
<dbReference type="InterPro" id="IPR050505">
    <property type="entry name" value="WDR55/POC1"/>
</dbReference>
<protein>
    <submittedName>
        <fullName evidence="4">WD domain, G-beta repeat</fullName>
    </submittedName>
</protein>
<dbReference type="RefSeq" id="WP_310820671.1">
    <property type="nucleotide sequence ID" value="NZ_CP036268.1"/>
</dbReference>
<gene>
    <name evidence="4" type="ORF">Pan189_34750</name>
</gene>
<dbReference type="Pfam" id="PF00400">
    <property type="entry name" value="WD40"/>
    <property type="match status" value="2"/>
</dbReference>
<dbReference type="PANTHER" id="PTHR44019:SF8">
    <property type="entry name" value="POC1 CENTRIOLAR PROTEIN HOMOLOG"/>
    <property type="match status" value="1"/>
</dbReference>
<dbReference type="InterPro" id="IPR011047">
    <property type="entry name" value="Quinoprotein_ADH-like_sf"/>
</dbReference>
<keyword evidence="1 3" id="KW-0853">WD repeat</keyword>
<dbReference type="PROSITE" id="PS50082">
    <property type="entry name" value="WD_REPEATS_2"/>
    <property type="match status" value="2"/>
</dbReference>
<dbReference type="SMART" id="SM00320">
    <property type="entry name" value="WD40"/>
    <property type="match status" value="4"/>
</dbReference>
<dbReference type="Proteomes" id="UP000317318">
    <property type="component" value="Chromosome"/>
</dbReference>
<accession>A0A517R5G5</accession>
<proteinExistence type="predicted"/>
<dbReference type="EMBL" id="CP036268">
    <property type="protein sequence ID" value="QDT39073.1"/>
    <property type="molecule type" value="Genomic_DNA"/>
</dbReference>
<sequence>MPSDQAIADQDAPAVQYADWAESKSSFLRLPEAVLAVVLAGIVTVFGVLALSDNEDSLAEDEFSQLANSASWRGLPIRDIACFGEKAEFAVCRSDDVVRIIDRNSAVSFVASLYSDGPELVSSNGSSDGAILAFGFADGTVKFLDQTSAVAVEWELHVGDAAVMDFAFDEHLHSAFAVTERGEFAVIDLEHRLVTELHQLAAGPVQAIRLSKSGSTIAFGFGNDIVSYSFDPVGGLKRSDAVDMGAFVTAAEISQDGRLALVSALDGKIRLVDLQAQAFEQLGRVSTAEGIRSLAFSPDGRYVAVGGLDGMVRIYDSSDVSTPISVFAGHRNLVCSVSFVDSNSLMSGSYDGEVLCWERESETITGRFQLR</sequence>
<reference evidence="4 5" key="1">
    <citation type="submission" date="2019-02" db="EMBL/GenBank/DDBJ databases">
        <title>Deep-cultivation of Planctomycetes and their phenomic and genomic characterization uncovers novel biology.</title>
        <authorList>
            <person name="Wiegand S."/>
            <person name="Jogler M."/>
            <person name="Boedeker C."/>
            <person name="Pinto D."/>
            <person name="Vollmers J."/>
            <person name="Rivas-Marin E."/>
            <person name="Kohn T."/>
            <person name="Peeters S.H."/>
            <person name="Heuer A."/>
            <person name="Rast P."/>
            <person name="Oberbeckmann S."/>
            <person name="Bunk B."/>
            <person name="Jeske O."/>
            <person name="Meyerdierks A."/>
            <person name="Storesund J.E."/>
            <person name="Kallscheuer N."/>
            <person name="Luecker S."/>
            <person name="Lage O.M."/>
            <person name="Pohl T."/>
            <person name="Merkel B.J."/>
            <person name="Hornburger P."/>
            <person name="Mueller R.-W."/>
            <person name="Bruemmer F."/>
            <person name="Labrenz M."/>
            <person name="Spormann A.M."/>
            <person name="Op den Camp H."/>
            <person name="Overmann J."/>
            <person name="Amann R."/>
            <person name="Jetten M.S.M."/>
            <person name="Mascher T."/>
            <person name="Medema M.H."/>
            <person name="Devos D.P."/>
            <person name="Kaster A.-K."/>
            <person name="Ovreas L."/>
            <person name="Rohde M."/>
            <person name="Galperin M.Y."/>
            <person name="Jogler C."/>
        </authorList>
    </citation>
    <scope>NUCLEOTIDE SEQUENCE [LARGE SCALE GENOMIC DNA]</scope>
    <source>
        <strain evidence="4 5">Pan189</strain>
    </source>
</reference>
<dbReference type="AlphaFoldDB" id="A0A517R5G5"/>
<evidence type="ECO:0000256" key="3">
    <source>
        <dbReference type="PROSITE-ProRule" id="PRU00221"/>
    </source>
</evidence>
<dbReference type="SUPFAM" id="SSF50998">
    <property type="entry name" value="Quinoprotein alcohol dehydrogenase-like"/>
    <property type="match status" value="1"/>
</dbReference>